<reference evidence="7 8" key="1">
    <citation type="submission" date="2017-07" db="EMBL/GenBank/DDBJ databases">
        <authorList>
            <person name="Sun Z.S."/>
            <person name="Albrecht U."/>
            <person name="Echele G."/>
            <person name="Lee C.C."/>
        </authorList>
    </citation>
    <scope>NUCLEOTIDE SEQUENCE [LARGE SCALE GENOMIC DNA]</scope>
    <source>
        <strain evidence="7 8">CGMCC 1.12710</strain>
    </source>
</reference>
<evidence type="ECO:0000259" key="5">
    <source>
        <dbReference type="Pfam" id="PF01321"/>
    </source>
</evidence>
<dbReference type="PANTHER" id="PTHR43763:SF6">
    <property type="entry name" value="XAA-PRO AMINOPEPTIDASE 1"/>
    <property type="match status" value="1"/>
</dbReference>
<organism evidence="7 8">
    <name type="scientific">Amphiplicatus metriothermophilus</name>
    <dbReference type="NCBI Taxonomy" id="1519374"/>
    <lineage>
        <taxon>Bacteria</taxon>
        <taxon>Pseudomonadati</taxon>
        <taxon>Pseudomonadota</taxon>
        <taxon>Alphaproteobacteria</taxon>
        <taxon>Parvularculales</taxon>
        <taxon>Parvularculaceae</taxon>
        <taxon>Amphiplicatus</taxon>
    </lineage>
</organism>
<dbReference type="GO" id="GO:0005737">
    <property type="term" value="C:cytoplasm"/>
    <property type="evidence" value="ECO:0007669"/>
    <property type="project" value="UniProtKB-ARBA"/>
</dbReference>
<dbReference type="Gene3D" id="3.90.230.10">
    <property type="entry name" value="Creatinase/methionine aminopeptidase superfamily"/>
    <property type="match status" value="1"/>
</dbReference>
<keyword evidence="2" id="KW-0479">Metal-binding</keyword>
<dbReference type="InterPro" id="IPR000587">
    <property type="entry name" value="Creatinase_N"/>
</dbReference>
<sequence length="605" mass="65688">MFQSFDPVSDRSYAAKHLPLLRAEMKKRGLDGFIVPHDDEYQNEYIPAYAERLMWVSGFSGSAGAAIVLMDRAAIFVDGRYTLQARGEVDDAFFEYESIPDASPEEWLAKNARKGWRIGYDPMLHTTAGLARLEAAAKRAGFEIVPVEDNPVDAAWADQPPRPSAKIRPHPLEFAGKSSTEKRREIAAAVKAAGADALLVTAPPSIAWLFNIRGGDVSRTPLPLGRAILSADGAASLFVAPEKVDNALAGHLGDGVDIRPEEAAAEAIRALGGKGAKVAVDPALAPAQFVRLLKESGARVIEIPDPCALPRACKNDAELAGARAAHERDGAAVTRFLYWLASEAQDGSVDEITAAKKLEALRRETGELVDISFDTISGAGPNGAIVHYRVNTRTNRRLQPGELFLIDSGAQYRDGTTDITRTVAVGKPTAEMRDRFTRVLKGHIALATARFPEGTTGHQLDAFARRPLWEAGLDYDHGTGHGVGSFLGVHEGPQRIAKTANSQPLKPGMIVSNEPGYYKAGAFGIRIENLVVVTPPEPVEGGERAMMGFETLTLAPIELDLVVPSLLSEYERHWLNRYHARVRQTLAPRLPKDVADWLTRKTRAI</sequence>
<dbReference type="FunFam" id="3.90.230.10:FF:000009">
    <property type="entry name" value="xaa-Pro aminopeptidase 2"/>
    <property type="match status" value="1"/>
</dbReference>
<evidence type="ECO:0000256" key="2">
    <source>
        <dbReference type="ARBA" id="ARBA00022723"/>
    </source>
</evidence>
<dbReference type="InterPro" id="IPR032416">
    <property type="entry name" value="Peptidase_M24_C"/>
</dbReference>
<keyword evidence="8" id="KW-1185">Reference proteome</keyword>
<gene>
    <name evidence="7" type="ORF">SAMN06297382_1734</name>
</gene>
<evidence type="ECO:0000259" key="6">
    <source>
        <dbReference type="Pfam" id="PF16188"/>
    </source>
</evidence>
<dbReference type="SUPFAM" id="SSF53092">
    <property type="entry name" value="Creatinase/prolidase N-terminal domain"/>
    <property type="match status" value="2"/>
</dbReference>
<dbReference type="Pfam" id="PF00557">
    <property type="entry name" value="Peptidase_M24"/>
    <property type="match status" value="1"/>
</dbReference>
<feature type="domain" description="Creatinase N-terminal" evidence="5">
    <location>
        <begin position="21"/>
        <end position="148"/>
    </location>
</feature>
<name>A0A239PTW6_9PROT</name>
<keyword evidence="7" id="KW-0645">Protease</keyword>
<evidence type="ECO:0000256" key="1">
    <source>
        <dbReference type="ARBA" id="ARBA00008766"/>
    </source>
</evidence>
<protein>
    <submittedName>
        <fullName evidence="7">Xaa-Pro aminopeptidase</fullName>
    </submittedName>
</protein>
<dbReference type="GO" id="GO:0046872">
    <property type="term" value="F:metal ion binding"/>
    <property type="evidence" value="ECO:0007669"/>
    <property type="project" value="UniProtKB-KW"/>
</dbReference>
<dbReference type="Pfam" id="PF16189">
    <property type="entry name" value="Creatinase_N_2"/>
    <property type="match status" value="1"/>
</dbReference>
<comment type="similarity">
    <text evidence="1">Belongs to the peptidase M24B family.</text>
</comment>
<evidence type="ECO:0000313" key="8">
    <source>
        <dbReference type="Proteomes" id="UP000198346"/>
    </source>
</evidence>
<dbReference type="RefSeq" id="WP_089412208.1">
    <property type="nucleotide sequence ID" value="NZ_FZQA01000003.1"/>
</dbReference>
<dbReference type="InterPro" id="IPR050422">
    <property type="entry name" value="X-Pro_aminopeptidase_P"/>
</dbReference>
<evidence type="ECO:0000313" key="7">
    <source>
        <dbReference type="EMBL" id="SNT73336.1"/>
    </source>
</evidence>
<dbReference type="EMBL" id="FZQA01000003">
    <property type="protein sequence ID" value="SNT73336.1"/>
    <property type="molecule type" value="Genomic_DNA"/>
</dbReference>
<feature type="domain" description="Peptidase M24 C-terminal" evidence="6">
    <location>
        <begin position="546"/>
        <end position="605"/>
    </location>
</feature>
<evidence type="ECO:0000256" key="3">
    <source>
        <dbReference type="ARBA" id="ARBA00022801"/>
    </source>
</evidence>
<accession>A0A239PTW6</accession>
<evidence type="ECO:0000259" key="4">
    <source>
        <dbReference type="Pfam" id="PF00557"/>
    </source>
</evidence>
<dbReference type="Proteomes" id="UP000198346">
    <property type="component" value="Unassembled WGS sequence"/>
</dbReference>
<dbReference type="InterPro" id="IPR033740">
    <property type="entry name" value="Pept_M24B"/>
</dbReference>
<dbReference type="InterPro" id="IPR000994">
    <property type="entry name" value="Pept_M24"/>
</dbReference>
<feature type="domain" description="Peptidase M24" evidence="4">
    <location>
        <begin position="322"/>
        <end position="534"/>
    </location>
</feature>
<dbReference type="InterPro" id="IPR029149">
    <property type="entry name" value="Creatin/AminoP/Spt16_N"/>
</dbReference>
<dbReference type="Pfam" id="PF16188">
    <property type="entry name" value="Peptidase_M24_C"/>
    <property type="match status" value="1"/>
</dbReference>
<dbReference type="Gene3D" id="3.40.350.10">
    <property type="entry name" value="Creatinase/prolidase N-terminal domain"/>
    <property type="match status" value="2"/>
</dbReference>
<dbReference type="Pfam" id="PF01321">
    <property type="entry name" value="Creatinase_N"/>
    <property type="match status" value="1"/>
</dbReference>
<dbReference type="AlphaFoldDB" id="A0A239PTW6"/>
<dbReference type="CDD" id="cd01085">
    <property type="entry name" value="APP"/>
    <property type="match status" value="1"/>
</dbReference>
<proteinExistence type="inferred from homology"/>
<dbReference type="PANTHER" id="PTHR43763">
    <property type="entry name" value="XAA-PRO AMINOPEPTIDASE 1"/>
    <property type="match status" value="1"/>
</dbReference>
<dbReference type="InterPro" id="IPR036005">
    <property type="entry name" value="Creatinase/aminopeptidase-like"/>
</dbReference>
<keyword evidence="3" id="KW-0378">Hydrolase</keyword>
<keyword evidence="7" id="KW-0031">Aminopeptidase</keyword>
<dbReference type="GO" id="GO:0070006">
    <property type="term" value="F:metalloaminopeptidase activity"/>
    <property type="evidence" value="ECO:0007669"/>
    <property type="project" value="InterPro"/>
</dbReference>
<dbReference type="SUPFAM" id="SSF55920">
    <property type="entry name" value="Creatinase/aminopeptidase"/>
    <property type="match status" value="1"/>
</dbReference>
<dbReference type="OrthoDB" id="9806388at2"/>